<dbReference type="Proteomes" id="UP001472677">
    <property type="component" value="Unassembled WGS sequence"/>
</dbReference>
<evidence type="ECO:0000313" key="2">
    <source>
        <dbReference type="Proteomes" id="UP001472677"/>
    </source>
</evidence>
<sequence length="117" mass="12680">MVKASSDTEGATVMMVVFSVMVDDGSLVRGLSEARVGSRCDDEGRLGVVMDVGFGNGSGEGEAVFGYENWCDALDGGIKCGSSIWELDSRISSWVRVRWRLEVSSMKMMKVMENGLI</sequence>
<organism evidence="1 2">
    <name type="scientific">Hibiscus sabdariffa</name>
    <name type="common">roselle</name>
    <dbReference type="NCBI Taxonomy" id="183260"/>
    <lineage>
        <taxon>Eukaryota</taxon>
        <taxon>Viridiplantae</taxon>
        <taxon>Streptophyta</taxon>
        <taxon>Embryophyta</taxon>
        <taxon>Tracheophyta</taxon>
        <taxon>Spermatophyta</taxon>
        <taxon>Magnoliopsida</taxon>
        <taxon>eudicotyledons</taxon>
        <taxon>Gunneridae</taxon>
        <taxon>Pentapetalae</taxon>
        <taxon>rosids</taxon>
        <taxon>malvids</taxon>
        <taxon>Malvales</taxon>
        <taxon>Malvaceae</taxon>
        <taxon>Malvoideae</taxon>
        <taxon>Hibiscus</taxon>
    </lineage>
</organism>
<gene>
    <name evidence="1" type="ORF">V6N12_027992</name>
</gene>
<comment type="caution">
    <text evidence="1">The sequence shown here is derived from an EMBL/GenBank/DDBJ whole genome shotgun (WGS) entry which is preliminary data.</text>
</comment>
<dbReference type="EMBL" id="JBBPBM010000008">
    <property type="protein sequence ID" value="KAK8571924.1"/>
    <property type="molecule type" value="Genomic_DNA"/>
</dbReference>
<evidence type="ECO:0000313" key="1">
    <source>
        <dbReference type="EMBL" id="KAK8571924.1"/>
    </source>
</evidence>
<name>A0ABR2F4J2_9ROSI</name>
<accession>A0ABR2F4J2</accession>
<keyword evidence="2" id="KW-1185">Reference proteome</keyword>
<reference evidence="1 2" key="1">
    <citation type="journal article" date="2024" name="G3 (Bethesda)">
        <title>Genome assembly of Hibiscus sabdariffa L. provides insights into metabolisms of medicinal natural products.</title>
        <authorList>
            <person name="Kim T."/>
        </authorList>
    </citation>
    <scope>NUCLEOTIDE SEQUENCE [LARGE SCALE GENOMIC DNA]</scope>
    <source>
        <strain evidence="1">TK-2024</strain>
        <tissue evidence="1">Old leaves</tissue>
    </source>
</reference>
<protein>
    <submittedName>
        <fullName evidence="1">Uncharacterized protein</fullName>
    </submittedName>
</protein>
<proteinExistence type="predicted"/>